<evidence type="ECO:0000256" key="1">
    <source>
        <dbReference type="SAM" id="Phobius"/>
    </source>
</evidence>
<protein>
    <submittedName>
        <fullName evidence="3">Uncharacterized protein</fullName>
    </submittedName>
</protein>
<dbReference type="Proteomes" id="UP000507222">
    <property type="component" value="Unassembled WGS sequence"/>
</dbReference>
<keyword evidence="1" id="KW-0812">Transmembrane</keyword>
<gene>
    <name evidence="2" type="ORF">CURHAP_LOCUS9727</name>
    <name evidence="3" type="ORF">ORAREDHAP_LOCUS9633</name>
</gene>
<evidence type="ECO:0000313" key="3">
    <source>
        <dbReference type="EMBL" id="CAB4297638.1"/>
    </source>
</evidence>
<keyword evidence="1" id="KW-0472">Membrane</keyword>
<evidence type="ECO:0000313" key="5">
    <source>
        <dbReference type="Proteomes" id="UP000507245"/>
    </source>
</evidence>
<proteinExistence type="predicted"/>
<keyword evidence="5" id="KW-1185">Reference proteome</keyword>
<evidence type="ECO:0000313" key="2">
    <source>
        <dbReference type="EMBL" id="CAB4267139.1"/>
    </source>
</evidence>
<reference evidence="5" key="1">
    <citation type="journal article" date="2020" name="Genome Biol.">
        <title>Gamete binning: chromosome-level and haplotype-resolved genome assembly enabled by high-throughput single-cell sequencing of gamete genomes.</title>
        <authorList>
            <person name="Campoy J.A."/>
            <person name="Sun H."/>
            <person name="Goel M."/>
            <person name="Jiao W.-B."/>
            <person name="Folz-Donahue K."/>
            <person name="Wang N."/>
            <person name="Rubio M."/>
            <person name="Liu C."/>
            <person name="Kukat C."/>
            <person name="Ruiz D."/>
            <person name="Huettel B."/>
            <person name="Schneeberger K."/>
        </authorList>
    </citation>
    <scope>NUCLEOTIDE SEQUENCE [LARGE SCALE GENOMIC DNA]</scope>
    <source>
        <strain evidence="5">cv. Rojo Pasion</strain>
    </source>
</reference>
<feature type="transmembrane region" description="Helical" evidence="1">
    <location>
        <begin position="80"/>
        <end position="105"/>
    </location>
</feature>
<dbReference type="OrthoDB" id="1194675at2759"/>
<reference evidence="3 4" key="2">
    <citation type="submission" date="2020-05" db="EMBL/GenBank/DDBJ databases">
        <authorList>
            <person name="Campoy J."/>
            <person name="Schneeberger K."/>
            <person name="Spophaly S."/>
        </authorList>
    </citation>
    <scope>NUCLEOTIDE SEQUENCE [LARGE SCALE GENOMIC DNA]</scope>
    <source>
        <strain evidence="3">PruArmRojPasFocal</strain>
    </source>
</reference>
<name>A0A6J5WH66_PRUAR</name>
<accession>A0A6J5WH66</accession>
<dbReference type="AlphaFoldDB" id="A0A6J5WH66"/>
<sequence>MEGRETQTKSEGGEALRSHAAIRCAKAALLLSSLKSPPNRSLNTAIDNDDILEKEILRREIGDLKMEVVRERLQNKRIKLCGLLELLLQLVLLLALSTFFFMLAFENGAS</sequence>
<organism evidence="3 5">
    <name type="scientific">Prunus armeniaca</name>
    <name type="common">Apricot</name>
    <name type="synonym">Armeniaca vulgaris</name>
    <dbReference type="NCBI Taxonomy" id="36596"/>
    <lineage>
        <taxon>Eukaryota</taxon>
        <taxon>Viridiplantae</taxon>
        <taxon>Streptophyta</taxon>
        <taxon>Embryophyta</taxon>
        <taxon>Tracheophyta</taxon>
        <taxon>Spermatophyta</taxon>
        <taxon>Magnoliopsida</taxon>
        <taxon>eudicotyledons</taxon>
        <taxon>Gunneridae</taxon>
        <taxon>Pentapetalae</taxon>
        <taxon>rosids</taxon>
        <taxon>fabids</taxon>
        <taxon>Rosales</taxon>
        <taxon>Rosaceae</taxon>
        <taxon>Amygdaloideae</taxon>
        <taxon>Amygdaleae</taxon>
        <taxon>Prunus</taxon>
    </lineage>
</organism>
<keyword evidence="1" id="KW-1133">Transmembrane helix</keyword>
<dbReference type="Proteomes" id="UP000507245">
    <property type="component" value="Unassembled WGS sequence"/>
</dbReference>
<evidence type="ECO:0000313" key="4">
    <source>
        <dbReference type="Proteomes" id="UP000507222"/>
    </source>
</evidence>
<dbReference type="EMBL" id="CAEKDK010000001">
    <property type="protein sequence ID" value="CAB4267139.1"/>
    <property type="molecule type" value="Genomic_DNA"/>
</dbReference>
<dbReference type="EMBL" id="CAEKKB010000001">
    <property type="protein sequence ID" value="CAB4297638.1"/>
    <property type="molecule type" value="Genomic_DNA"/>
</dbReference>